<dbReference type="PROSITE" id="PS50042">
    <property type="entry name" value="CNMP_BINDING_3"/>
    <property type="match status" value="1"/>
</dbReference>
<evidence type="ECO:0000256" key="3">
    <source>
        <dbReference type="ARBA" id="ARBA00022777"/>
    </source>
</evidence>
<evidence type="ECO:0000256" key="2">
    <source>
        <dbReference type="ARBA" id="ARBA00012438"/>
    </source>
</evidence>
<dbReference type="PROSITE" id="PS00889">
    <property type="entry name" value="CNMP_BINDING_2"/>
    <property type="match status" value="1"/>
</dbReference>
<dbReference type="PANTHER" id="PTHR43065:SF48">
    <property type="entry name" value="HISTIDINE KINASE"/>
    <property type="match status" value="1"/>
</dbReference>
<reference evidence="8" key="1">
    <citation type="journal article" date="2019" name="Int. J. Syst. Evol. Microbiol.">
        <title>The Global Catalogue of Microorganisms (GCM) 10K type strain sequencing project: providing services to taxonomists for standard genome sequencing and annotation.</title>
        <authorList>
            <consortium name="The Broad Institute Genomics Platform"/>
            <consortium name="The Broad Institute Genome Sequencing Center for Infectious Disease"/>
            <person name="Wu L."/>
            <person name="Ma J."/>
        </authorList>
    </citation>
    <scope>NUCLEOTIDE SEQUENCE [LARGE SCALE GENOMIC DNA]</scope>
    <source>
        <strain evidence="8">DFY41</strain>
    </source>
</reference>
<feature type="domain" description="Cyclic nucleotide-binding" evidence="5">
    <location>
        <begin position="11"/>
        <end position="130"/>
    </location>
</feature>
<proteinExistence type="predicted"/>
<comment type="catalytic activity">
    <reaction evidence="1">
        <text>ATP + protein L-histidine = ADP + protein N-phospho-L-histidine.</text>
        <dbReference type="EC" id="2.7.13.3"/>
    </reaction>
</comment>
<dbReference type="EC" id="2.7.13.3" evidence="2"/>
<evidence type="ECO:0000256" key="4">
    <source>
        <dbReference type="ARBA" id="ARBA00023012"/>
    </source>
</evidence>
<dbReference type="InterPro" id="IPR004358">
    <property type="entry name" value="Sig_transdc_His_kin-like_C"/>
</dbReference>
<dbReference type="InterPro" id="IPR018490">
    <property type="entry name" value="cNMP-bd_dom_sf"/>
</dbReference>
<dbReference type="InterPro" id="IPR036890">
    <property type="entry name" value="HATPase_C_sf"/>
</dbReference>
<dbReference type="InterPro" id="IPR005467">
    <property type="entry name" value="His_kinase_dom"/>
</dbReference>
<evidence type="ECO:0000313" key="8">
    <source>
        <dbReference type="Proteomes" id="UP001596087"/>
    </source>
</evidence>
<keyword evidence="4" id="KW-0902">Two-component regulatory system</keyword>
<dbReference type="Pfam" id="PF00027">
    <property type="entry name" value="cNMP_binding"/>
    <property type="match status" value="1"/>
</dbReference>
<keyword evidence="3 7" id="KW-0808">Transferase</keyword>
<name>A0ABW0BHN3_9ACTN</name>
<dbReference type="PANTHER" id="PTHR43065">
    <property type="entry name" value="SENSOR HISTIDINE KINASE"/>
    <property type="match status" value="1"/>
</dbReference>
<dbReference type="SUPFAM" id="SSF51206">
    <property type="entry name" value="cAMP-binding domain-like"/>
    <property type="match status" value="1"/>
</dbReference>
<dbReference type="PROSITE" id="PS50109">
    <property type="entry name" value="HIS_KIN"/>
    <property type="match status" value="1"/>
</dbReference>
<evidence type="ECO:0000256" key="1">
    <source>
        <dbReference type="ARBA" id="ARBA00000085"/>
    </source>
</evidence>
<dbReference type="Pfam" id="PF02518">
    <property type="entry name" value="HATPase_c"/>
    <property type="match status" value="1"/>
</dbReference>
<keyword evidence="8" id="KW-1185">Reference proteome</keyword>
<dbReference type="Gene3D" id="1.10.287.130">
    <property type="match status" value="1"/>
</dbReference>
<dbReference type="RefSeq" id="WP_378588914.1">
    <property type="nucleotide sequence ID" value="NZ_JBHSKD010000007.1"/>
</dbReference>
<feature type="domain" description="Histidine kinase" evidence="6">
    <location>
        <begin position="323"/>
        <end position="449"/>
    </location>
</feature>
<protein>
    <recommendedName>
        <fullName evidence="2">histidine kinase</fullName>
        <ecNumber evidence="2">2.7.13.3</ecNumber>
    </recommendedName>
</protein>
<dbReference type="InterPro" id="IPR003594">
    <property type="entry name" value="HATPase_dom"/>
</dbReference>
<dbReference type="InterPro" id="IPR014710">
    <property type="entry name" value="RmlC-like_jellyroll"/>
</dbReference>
<dbReference type="SUPFAM" id="SSF55874">
    <property type="entry name" value="ATPase domain of HSP90 chaperone/DNA topoisomerase II/histidine kinase"/>
    <property type="match status" value="1"/>
</dbReference>
<dbReference type="SMART" id="SM00387">
    <property type="entry name" value="HATPase_c"/>
    <property type="match status" value="1"/>
</dbReference>
<sequence length="454" mass="49087">MALEKFRRVELFAELADHDLARICSQAGVVSLQAGEVLFREGEAGDRAFVVSSGEVDVLKTAGRREVLLAVRGAGEVIGEMALLDDEPRAATVRARTATELLAIPKAALDDLVATSPSAALSILKPLSRRVRETNERLRHQERMLALGVMTAGVAHELNNPAAAAQRTAEQLVVQAAELASSAAGEAGSAVADLLAELDRRDLTARTAVQASDLEASVEDWLAERGVEDCWRLAPTLVEGGITEPDLERLLVVEDFSRVVHLVARAMEVRRSAAEVVECTRRVYETVQAMRSYSYLDRAPVQEVDVVGGLEDTLLLWGHTTPGVRIIREYEADLPRITALGAELNQVWTNLVRNACDALSGVPDPTVTVRARSEGDSVVVEVEDNGPGIPADMQERVFDAFFTTKPPGEGTGLGLQISHRIVVVEHGGDLALRSVPGRTTFRVTLPVRPPTLER</sequence>
<dbReference type="Proteomes" id="UP001596087">
    <property type="component" value="Unassembled WGS sequence"/>
</dbReference>
<organism evidence="7 8">
    <name type="scientific">Nocardioides taihuensis</name>
    <dbReference type="NCBI Taxonomy" id="1835606"/>
    <lineage>
        <taxon>Bacteria</taxon>
        <taxon>Bacillati</taxon>
        <taxon>Actinomycetota</taxon>
        <taxon>Actinomycetes</taxon>
        <taxon>Propionibacteriales</taxon>
        <taxon>Nocardioidaceae</taxon>
        <taxon>Nocardioides</taxon>
    </lineage>
</organism>
<comment type="caution">
    <text evidence="7">The sequence shown here is derived from an EMBL/GenBank/DDBJ whole genome shotgun (WGS) entry which is preliminary data.</text>
</comment>
<dbReference type="CDD" id="cd00038">
    <property type="entry name" value="CAP_ED"/>
    <property type="match status" value="1"/>
</dbReference>
<gene>
    <name evidence="7" type="ORF">ACFPGP_07575</name>
</gene>
<dbReference type="SMART" id="SM00100">
    <property type="entry name" value="cNMP"/>
    <property type="match status" value="1"/>
</dbReference>
<evidence type="ECO:0000259" key="5">
    <source>
        <dbReference type="PROSITE" id="PS50042"/>
    </source>
</evidence>
<dbReference type="InterPro" id="IPR018488">
    <property type="entry name" value="cNMP-bd_CS"/>
</dbReference>
<dbReference type="Gene3D" id="3.30.565.10">
    <property type="entry name" value="Histidine kinase-like ATPase, C-terminal domain"/>
    <property type="match status" value="1"/>
</dbReference>
<keyword evidence="3 7" id="KW-0418">Kinase</keyword>
<dbReference type="Gene3D" id="2.60.120.10">
    <property type="entry name" value="Jelly Rolls"/>
    <property type="match status" value="1"/>
</dbReference>
<evidence type="ECO:0000313" key="7">
    <source>
        <dbReference type="EMBL" id="MFC5176527.1"/>
    </source>
</evidence>
<evidence type="ECO:0000259" key="6">
    <source>
        <dbReference type="PROSITE" id="PS50109"/>
    </source>
</evidence>
<accession>A0ABW0BHN3</accession>
<dbReference type="EMBL" id="JBHSKD010000007">
    <property type="protein sequence ID" value="MFC5176527.1"/>
    <property type="molecule type" value="Genomic_DNA"/>
</dbReference>
<dbReference type="InterPro" id="IPR000595">
    <property type="entry name" value="cNMP-bd_dom"/>
</dbReference>
<dbReference type="GO" id="GO:0016301">
    <property type="term" value="F:kinase activity"/>
    <property type="evidence" value="ECO:0007669"/>
    <property type="project" value="UniProtKB-KW"/>
</dbReference>
<dbReference type="PRINTS" id="PR00344">
    <property type="entry name" value="BCTRLSENSOR"/>
</dbReference>